<dbReference type="RefSeq" id="WP_176489834.1">
    <property type="nucleotide sequence ID" value="NZ_BLXU01000001.1"/>
</dbReference>
<organism evidence="1 2">
    <name type="scientific">Lactococcus garvieae</name>
    <dbReference type="NCBI Taxonomy" id="1363"/>
    <lineage>
        <taxon>Bacteria</taxon>
        <taxon>Bacillati</taxon>
        <taxon>Bacillota</taxon>
        <taxon>Bacilli</taxon>
        <taxon>Lactobacillales</taxon>
        <taxon>Streptococcaceae</taxon>
        <taxon>Lactococcus</taxon>
    </lineage>
</organism>
<dbReference type="EMBL" id="BLXU01000001">
    <property type="protein sequence ID" value="GFO50739.1"/>
    <property type="molecule type" value="Genomic_DNA"/>
</dbReference>
<protein>
    <submittedName>
        <fullName evidence="1">Uncharacterized protein</fullName>
    </submittedName>
</protein>
<accession>A0A6L2ZRU5</accession>
<dbReference type="Proteomes" id="UP000504756">
    <property type="component" value="Unassembled WGS sequence"/>
</dbReference>
<evidence type="ECO:0000313" key="2">
    <source>
        <dbReference type="Proteomes" id="UP000504756"/>
    </source>
</evidence>
<dbReference type="AlphaFoldDB" id="A0A6L2ZRU5"/>
<proteinExistence type="predicted"/>
<sequence length="57" mass="6617">MEIFFKTEEKRILLSTNKTQVVELRGLTVEEVESAITFYKGLKAARELNKQETKVVE</sequence>
<gene>
    <name evidence="1" type="ORF">ikelab_00140</name>
</gene>
<evidence type="ECO:0000313" key="1">
    <source>
        <dbReference type="EMBL" id="GFO50739.1"/>
    </source>
</evidence>
<name>A0A6L2ZRU5_9LACT</name>
<comment type="caution">
    <text evidence="1">The sequence shown here is derived from an EMBL/GenBank/DDBJ whole genome shotgun (WGS) entry which is preliminary data.</text>
</comment>
<reference evidence="1 2" key="1">
    <citation type="submission" date="2020-06" db="EMBL/GenBank/DDBJ databases">
        <title>Draft genome sequence of Lactic acid bacteria from Okinawan-style tofu.</title>
        <authorList>
            <person name="Takara I."/>
            <person name="Ikematsu S."/>
        </authorList>
    </citation>
    <scope>NUCLEOTIDE SEQUENCE [LARGE SCALE GENOMIC DNA]</scope>
    <source>
        <strain evidence="2">lg38</strain>
    </source>
</reference>